<dbReference type="InterPro" id="IPR047021">
    <property type="entry name" value="REXO1/3/4-like"/>
</dbReference>
<dbReference type="InterPro" id="IPR037431">
    <property type="entry name" value="REX4_DEDDh_dom"/>
</dbReference>
<dbReference type="GO" id="GO:0005634">
    <property type="term" value="C:nucleus"/>
    <property type="evidence" value="ECO:0007669"/>
    <property type="project" value="UniProtKB-SubCell"/>
</dbReference>
<keyword evidence="6" id="KW-0378">Hydrolase</keyword>
<dbReference type="GO" id="GO:0003676">
    <property type="term" value="F:nucleic acid binding"/>
    <property type="evidence" value="ECO:0007669"/>
    <property type="project" value="InterPro"/>
</dbReference>
<protein>
    <recommendedName>
        <fullName evidence="3">RNA exonuclease 4</fullName>
    </recommendedName>
</protein>
<evidence type="ECO:0000313" key="12">
    <source>
        <dbReference type="EMBL" id="PKI85528.1"/>
    </source>
</evidence>
<organism evidence="12 13">
    <name type="scientific">Malassezia vespertilionis</name>
    <dbReference type="NCBI Taxonomy" id="2020962"/>
    <lineage>
        <taxon>Eukaryota</taxon>
        <taxon>Fungi</taxon>
        <taxon>Dikarya</taxon>
        <taxon>Basidiomycota</taxon>
        <taxon>Ustilaginomycotina</taxon>
        <taxon>Malasseziomycetes</taxon>
        <taxon>Malasseziales</taxon>
        <taxon>Malasseziaceae</taxon>
        <taxon>Malassezia</taxon>
    </lineage>
</organism>
<keyword evidence="5" id="KW-0540">Nuclease</keyword>
<dbReference type="GO" id="GO:0000027">
    <property type="term" value="P:ribosomal large subunit assembly"/>
    <property type="evidence" value="ECO:0007669"/>
    <property type="project" value="TreeGrafter"/>
</dbReference>
<dbReference type="Gene3D" id="3.30.420.10">
    <property type="entry name" value="Ribonuclease H-like superfamily/Ribonuclease H"/>
    <property type="match status" value="1"/>
</dbReference>
<comment type="function">
    <text evidence="9">Exoribonuclease involved in ribosome biosynthesis. Involved in the processing of ITS1, the internal transcribed spacer localized between the 18S and 5.8S rRNAs.</text>
</comment>
<dbReference type="EMBL" id="KZ454987">
    <property type="protein sequence ID" value="PKI85528.1"/>
    <property type="molecule type" value="Genomic_DNA"/>
</dbReference>
<keyword evidence="4" id="KW-0698">rRNA processing</keyword>
<dbReference type="GO" id="GO:0008408">
    <property type="term" value="F:3'-5' exonuclease activity"/>
    <property type="evidence" value="ECO:0007669"/>
    <property type="project" value="InterPro"/>
</dbReference>
<dbReference type="OrthoDB" id="8191639at2759"/>
<evidence type="ECO:0000256" key="7">
    <source>
        <dbReference type="ARBA" id="ARBA00022839"/>
    </source>
</evidence>
<evidence type="ECO:0000256" key="3">
    <source>
        <dbReference type="ARBA" id="ARBA00016937"/>
    </source>
</evidence>
<dbReference type="PANTHER" id="PTHR12801">
    <property type="entry name" value="RNA EXONUCLEASE REXO1 / RECO3 FAMILY MEMBER-RELATED"/>
    <property type="match status" value="1"/>
</dbReference>
<sequence>MTSTQTPPGGNWNALRSTMHKESVKNYAVRERGPPHHKKAVSQSVSKPHASPPRDNVAETHAAHPPLPWFAEDLSPEDLSLVLSTETASAETLRQRDLPLERLAQLKRSALQWEGCMDEALKRRIVLGECESDFSPEKRKVGHYVAVDCEMVGVGYRGKSSALARVSLVNWYGCIIYDKYVRPDEMISDFRTWVSGVAPHHMKTATPFEVAQREVAVIIKGRVLVGHAIQNDLNALKLHHPRSQIRDTAQFDPLRVVSGKKTPGLRTLSKLVLGLDIQKKGQYHSSVEDARSTMAIFRTQKEAWDRELEIGATKALKRKIAAGSPGKAARSNPKPKPPRPLSWPASRPDTRASREWWMND</sequence>
<dbReference type="Proteomes" id="UP000232875">
    <property type="component" value="Unassembled WGS sequence"/>
</dbReference>
<evidence type="ECO:0000256" key="6">
    <source>
        <dbReference type="ARBA" id="ARBA00022801"/>
    </source>
</evidence>
<dbReference type="GO" id="GO:0006364">
    <property type="term" value="P:rRNA processing"/>
    <property type="evidence" value="ECO:0007669"/>
    <property type="project" value="UniProtKB-KW"/>
</dbReference>
<feature type="compositionally biased region" description="Basic and acidic residues" evidence="10">
    <location>
        <begin position="19"/>
        <end position="34"/>
    </location>
</feature>
<evidence type="ECO:0000256" key="8">
    <source>
        <dbReference type="ARBA" id="ARBA00023242"/>
    </source>
</evidence>
<dbReference type="SUPFAM" id="SSF53098">
    <property type="entry name" value="Ribonuclease H-like"/>
    <property type="match status" value="1"/>
</dbReference>
<feature type="domain" description="Exonuclease" evidence="11">
    <location>
        <begin position="143"/>
        <end position="306"/>
    </location>
</feature>
<dbReference type="FunFam" id="3.30.420.10:FF:000007">
    <property type="entry name" value="Interferon-stimulated exonuclease gene 20"/>
    <property type="match status" value="1"/>
</dbReference>
<reference evidence="12 13" key="1">
    <citation type="submission" date="2017-10" db="EMBL/GenBank/DDBJ databases">
        <title>A novel species of cold-tolerant Malassezia isolated from bats.</title>
        <authorList>
            <person name="Lorch J.M."/>
            <person name="Palmer J.M."/>
            <person name="Vanderwolf K.J."/>
            <person name="Schmidt K.Z."/>
            <person name="Verant M.L."/>
            <person name="Weller T.J."/>
            <person name="Blehert D.S."/>
        </authorList>
    </citation>
    <scope>NUCLEOTIDE SEQUENCE [LARGE SCALE GENOMIC DNA]</scope>
    <source>
        <strain evidence="12 13">NWHC:44797-103</strain>
    </source>
</reference>
<evidence type="ECO:0000256" key="10">
    <source>
        <dbReference type="SAM" id="MobiDB-lite"/>
    </source>
</evidence>
<dbReference type="Pfam" id="PF00929">
    <property type="entry name" value="RNase_T"/>
    <property type="match status" value="1"/>
</dbReference>
<keyword evidence="7" id="KW-0269">Exonuclease</keyword>
<evidence type="ECO:0000259" key="11">
    <source>
        <dbReference type="SMART" id="SM00479"/>
    </source>
</evidence>
<dbReference type="RefSeq" id="XP_056061059.1">
    <property type="nucleotide sequence ID" value="XM_056205084.1"/>
</dbReference>
<evidence type="ECO:0000256" key="9">
    <source>
        <dbReference type="ARBA" id="ARBA00025599"/>
    </source>
</evidence>
<evidence type="ECO:0000256" key="4">
    <source>
        <dbReference type="ARBA" id="ARBA00022552"/>
    </source>
</evidence>
<accession>A0A2N1JG61</accession>
<comment type="similarity">
    <text evidence="2">Belongs to the REXO4 family.</text>
</comment>
<dbReference type="InterPro" id="IPR012337">
    <property type="entry name" value="RNaseH-like_sf"/>
</dbReference>
<evidence type="ECO:0000313" key="13">
    <source>
        <dbReference type="Proteomes" id="UP000232875"/>
    </source>
</evidence>
<evidence type="ECO:0000256" key="1">
    <source>
        <dbReference type="ARBA" id="ARBA00004123"/>
    </source>
</evidence>
<proteinExistence type="inferred from homology"/>
<dbReference type="InterPro" id="IPR036397">
    <property type="entry name" value="RNaseH_sf"/>
</dbReference>
<dbReference type="GeneID" id="80899730"/>
<keyword evidence="13" id="KW-1185">Reference proteome</keyword>
<dbReference type="SMART" id="SM00479">
    <property type="entry name" value="EXOIII"/>
    <property type="match status" value="1"/>
</dbReference>
<feature type="region of interest" description="Disordered" evidence="10">
    <location>
        <begin position="1"/>
        <end position="61"/>
    </location>
</feature>
<comment type="subcellular location">
    <subcellularLocation>
        <location evidence="1">Nucleus</location>
    </subcellularLocation>
</comment>
<dbReference type="AlphaFoldDB" id="A0A2N1JG61"/>
<dbReference type="CDD" id="cd06144">
    <property type="entry name" value="REX4_like"/>
    <property type="match status" value="1"/>
</dbReference>
<keyword evidence="8" id="KW-0539">Nucleus</keyword>
<gene>
    <name evidence="12" type="primary">REX4</name>
    <name evidence="12" type="ORF">MVES_000212</name>
</gene>
<dbReference type="STRING" id="2020962.A0A2N1JG61"/>
<evidence type="ECO:0000256" key="5">
    <source>
        <dbReference type="ARBA" id="ARBA00022722"/>
    </source>
</evidence>
<evidence type="ECO:0000256" key="2">
    <source>
        <dbReference type="ARBA" id="ARBA00010489"/>
    </source>
</evidence>
<feature type="region of interest" description="Disordered" evidence="10">
    <location>
        <begin position="317"/>
        <end position="360"/>
    </location>
</feature>
<name>A0A2N1JG61_9BASI</name>
<dbReference type="InterPro" id="IPR013520">
    <property type="entry name" value="Ribonucl_H"/>
</dbReference>
<dbReference type="PANTHER" id="PTHR12801:SF45">
    <property type="entry name" value="RNA EXONUCLEASE 4"/>
    <property type="match status" value="1"/>
</dbReference>